<dbReference type="SUPFAM" id="SSF48403">
    <property type="entry name" value="Ankyrin repeat"/>
    <property type="match status" value="1"/>
</dbReference>
<dbReference type="Gene3D" id="1.25.40.20">
    <property type="entry name" value="Ankyrin repeat-containing domain"/>
    <property type="match status" value="1"/>
</dbReference>
<keyword evidence="2" id="KW-0040">ANK repeat</keyword>
<evidence type="ECO:0000259" key="5">
    <source>
        <dbReference type="Pfam" id="PF25877"/>
    </source>
</evidence>
<evidence type="ECO:0000256" key="1">
    <source>
        <dbReference type="ARBA" id="ARBA00022737"/>
    </source>
</evidence>
<accession>A0A7R8D420</accession>
<evidence type="ECO:0000313" key="6">
    <source>
        <dbReference type="EMBL" id="CAF2988630.1"/>
    </source>
</evidence>
<dbReference type="PANTHER" id="PTHR14491">
    <property type="entry name" value="SOSONDOWAH, ISOFORM G"/>
    <property type="match status" value="1"/>
</dbReference>
<feature type="compositionally biased region" description="Low complexity" evidence="4">
    <location>
        <begin position="206"/>
        <end position="219"/>
    </location>
</feature>
<organism evidence="6 7">
    <name type="scientific">Lepeophtheirus salmonis</name>
    <name type="common">Salmon louse</name>
    <name type="synonym">Caligus salmonis</name>
    <dbReference type="NCBI Taxonomy" id="72036"/>
    <lineage>
        <taxon>Eukaryota</taxon>
        <taxon>Metazoa</taxon>
        <taxon>Ecdysozoa</taxon>
        <taxon>Arthropoda</taxon>
        <taxon>Crustacea</taxon>
        <taxon>Multicrustacea</taxon>
        <taxon>Hexanauplia</taxon>
        <taxon>Copepoda</taxon>
        <taxon>Siphonostomatoida</taxon>
        <taxon>Caligidae</taxon>
        <taxon>Lepeophtheirus</taxon>
    </lineage>
</organism>
<feature type="compositionally biased region" description="Basic and acidic residues" evidence="4">
    <location>
        <begin position="461"/>
        <end position="476"/>
    </location>
</feature>
<dbReference type="InterPro" id="IPR058889">
    <property type="entry name" value="WHD_SOWAHA-C"/>
</dbReference>
<dbReference type="Pfam" id="PF25877">
    <property type="entry name" value="WHD_SOWAH"/>
    <property type="match status" value="1"/>
</dbReference>
<protein>
    <submittedName>
        <fullName evidence="6">(salmon louse) hypothetical protein</fullName>
    </submittedName>
</protein>
<dbReference type="EMBL" id="HG994585">
    <property type="protein sequence ID" value="CAF2988630.1"/>
    <property type="molecule type" value="Genomic_DNA"/>
</dbReference>
<dbReference type="SMART" id="SM00248">
    <property type="entry name" value="ANK"/>
    <property type="match status" value="1"/>
</dbReference>
<feature type="compositionally biased region" description="Acidic residues" evidence="4">
    <location>
        <begin position="515"/>
        <end position="527"/>
    </location>
</feature>
<reference evidence="6" key="1">
    <citation type="submission" date="2021-02" db="EMBL/GenBank/DDBJ databases">
        <authorList>
            <person name="Bekaert M."/>
        </authorList>
    </citation>
    <scope>NUCLEOTIDE SEQUENCE</scope>
    <source>
        <strain evidence="6">IoA-00</strain>
    </source>
</reference>
<evidence type="ECO:0000256" key="3">
    <source>
        <dbReference type="ARBA" id="ARBA00038122"/>
    </source>
</evidence>
<dbReference type="InterPro" id="IPR036770">
    <property type="entry name" value="Ankyrin_rpt-contain_sf"/>
</dbReference>
<dbReference type="PROSITE" id="PS50297">
    <property type="entry name" value="ANK_REP_REGION"/>
    <property type="match status" value="1"/>
</dbReference>
<feature type="compositionally biased region" description="Basic and acidic residues" evidence="4">
    <location>
        <begin position="220"/>
        <end position="253"/>
    </location>
</feature>
<dbReference type="Proteomes" id="UP000675881">
    <property type="component" value="Chromosome 6"/>
</dbReference>
<feature type="region of interest" description="Disordered" evidence="4">
    <location>
        <begin position="277"/>
        <end position="298"/>
    </location>
</feature>
<evidence type="ECO:0000313" key="7">
    <source>
        <dbReference type="Proteomes" id="UP000675881"/>
    </source>
</evidence>
<feature type="domain" description="SOWAHA-C winged helix-turn-helix" evidence="5">
    <location>
        <begin position="6"/>
        <end position="51"/>
    </location>
</feature>
<feature type="region of interest" description="Disordered" evidence="4">
    <location>
        <begin position="460"/>
        <end position="536"/>
    </location>
</feature>
<dbReference type="PANTHER" id="PTHR14491:SF7">
    <property type="entry name" value="SOSONDOWAH, ISOFORM G"/>
    <property type="match status" value="1"/>
</dbReference>
<dbReference type="OrthoDB" id="60433at2759"/>
<sequence>MSGPTEFSLESVRQFMLAKEGKVTNHELVKHFKAWLTNPTEKESARQNLRNIRFYPNFEDPPPRSVSPSLLDEVMAGYQAISRQSSSSDVPPDLGLPIVSRPTLSNGSNGGNGPPPTYRSPPPPPPSSNLLHEKHLHRLPKRTTNGYDKEVHSKPPPLPPSHPPGKMKGGNIPIIKEPPTSLPLLNNELTSPSEEEDKTTPDEMISSSSSSSSSLSVDSESIRYRRSLADDDDHNKENSFPRSEKNEKISVKERTKTFNRMASEVELTAMKQQSVSLSGSAVKRRNSRAGADRRVSAVKDDDTSSISTLDQNVKQWMIKASQGDYHALVKMLLDDDRLAKHKDFTSGYTALHWACKYGNLDMVKLLCGNYKVDVNSKSHGGYTPLHLSCQFGNQEGKKPRQCMVATDQTSSLSLSSATFKQLKDRRRNRRQASEKNAGILRFGSLSVKVKKTTEAFNNYFHNHDKKNSDPDKEKMPPPKFAPIKKRKSKRSVDFGKVKSAPVTPTIDHISMKDVVEEEEENDSDSEYGFDSGWSNA</sequence>
<gene>
    <name evidence="6" type="ORF">LSAA_12532</name>
</gene>
<dbReference type="AlphaFoldDB" id="A0A7R8D420"/>
<keyword evidence="7" id="KW-1185">Reference proteome</keyword>
<feature type="compositionally biased region" description="Pro residues" evidence="4">
    <location>
        <begin position="154"/>
        <end position="163"/>
    </location>
</feature>
<evidence type="ECO:0000256" key="4">
    <source>
        <dbReference type="SAM" id="MobiDB-lite"/>
    </source>
</evidence>
<dbReference type="Pfam" id="PF12796">
    <property type="entry name" value="Ank_2"/>
    <property type="match status" value="1"/>
</dbReference>
<proteinExistence type="inferred from homology"/>
<feature type="region of interest" description="Disordered" evidence="4">
    <location>
        <begin position="81"/>
        <end position="253"/>
    </location>
</feature>
<feature type="compositionally biased region" description="Pro residues" evidence="4">
    <location>
        <begin position="113"/>
        <end position="127"/>
    </location>
</feature>
<dbReference type="InterPro" id="IPR002110">
    <property type="entry name" value="Ankyrin_rpt"/>
</dbReference>
<name>A0A7R8D420_LEPSM</name>
<feature type="compositionally biased region" description="Polar residues" evidence="4">
    <location>
        <begin position="183"/>
        <end position="192"/>
    </location>
</feature>
<keyword evidence="1" id="KW-0677">Repeat</keyword>
<evidence type="ECO:0000256" key="2">
    <source>
        <dbReference type="ARBA" id="ARBA00023043"/>
    </source>
</evidence>
<dbReference type="PROSITE" id="PS50088">
    <property type="entry name" value="ANK_REPEAT"/>
    <property type="match status" value="1"/>
</dbReference>
<comment type="similarity">
    <text evidence="3">Belongs to the SOWAH family.</text>
</comment>